<dbReference type="RefSeq" id="WP_171587630.1">
    <property type="nucleotide sequence ID" value="NZ_JABGBO010000001.1"/>
</dbReference>
<keyword evidence="2" id="KW-1185">Reference proteome</keyword>
<comment type="caution">
    <text evidence="1">The sequence shown here is derived from an EMBL/GenBank/DDBJ whole genome shotgun (WGS) entry which is preliminary data.</text>
</comment>
<protein>
    <submittedName>
        <fullName evidence="1">Uncharacterized protein</fullName>
    </submittedName>
</protein>
<evidence type="ECO:0000313" key="1">
    <source>
        <dbReference type="EMBL" id="NOL48641.1"/>
    </source>
</evidence>
<organism evidence="1 2">
    <name type="scientific">Pelistega europaea</name>
    <dbReference type="NCBI Taxonomy" id="106147"/>
    <lineage>
        <taxon>Bacteria</taxon>
        <taxon>Pseudomonadati</taxon>
        <taxon>Pseudomonadota</taxon>
        <taxon>Betaproteobacteria</taxon>
        <taxon>Burkholderiales</taxon>
        <taxon>Alcaligenaceae</taxon>
        <taxon>Pelistega</taxon>
    </lineage>
</organism>
<dbReference type="AlphaFoldDB" id="A0A7Y4LA84"/>
<sequence length="231" mass="26046">MTYPREFTEFATDDVQTWLSEIADRSTSVESYRRIMTYLGCELGKRLPFATASHEKVLIVATSEDADYLVTGYINALKEYGIDYKLAIFWNHHYSLPNGSSVAPITQRFIQNGFDGCSRVVILKSIVSGSCVIRTNLIALLDSLNIDSISDIIIAAPVMYKESEENLKRNFPEAISKKFKFQTFAIDSTREKNGIVLDGIGGEVYERLGLENQPALMQKGYMPELVAQYLR</sequence>
<accession>A0A7Y4LA84</accession>
<name>A0A7Y4LA84_9BURK</name>
<reference evidence="1 2" key="1">
    <citation type="submission" date="2020-05" db="EMBL/GenBank/DDBJ databases">
        <authorList>
            <person name="Niu N."/>
        </authorList>
    </citation>
    <scope>NUCLEOTIDE SEQUENCE [LARGE SCALE GENOMIC DNA]</scope>
    <source>
        <strain evidence="1 2">LMG10982</strain>
    </source>
</reference>
<evidence type="ECO:0000313" key="2">
    <source>
        <dbReference type="Proteomes" id="UP000541421"/>
    </source>
</evidence>
<gene>
    <name evidence="1" type="ORF">HKX40_00610</name>
</gene>
<proteinExistence type="predicted"/>
<dbReference type="EMBL" id="JABGBO010000001">
    <property type="protein sequence ID" value="NOL48641.1"/>
    <property type="molecule type" value="Genomic_DNA"/>
</dbReference>
<dbReference type="Proteomes" id="UP000541421">
    <property type="component" value="Unassembled WGS sequence"/>
</dbReference>